<evidence type="ECO:0000313" key="1">
    <source>
        <dbReference type="EMBL" id="KAI6092420.1"/>
    </source>
</evidence>
<dbReference type="Proteomes" id="UP001497680">
    <property type="component" value="Unassembled WGS sequence"/>
</dbReference>
<name>A0ACC0DIQ4_9PEZI</name>
<comment type="caution">
    <text evidence="1">The sequence shown here is derived from an EMBL/GenBank/DDBJ whole genome shotgun (WGS) entry which is preliminary data.</text>
</comment>
<organism evidence="1 2">
    <name type="scientific">Hypoxylon rubiginosum</name>
    <dbReference type="NCBI Taxonomy" id="110542"/>
    <lineage>
        <taxon>Eukaryota</taxon>
        <taxon>Fungi</taxon>
        <taxon>Dikarya</taxon>
        <taxon>Ascomycota</taxon>
        <taxon>Pezizomycotina</taxon>
        <taxon>Sordariomycetes</taxon>
        <taxon>Xylariomycetidae</taxon>
        <taxon>Xylariales</taxon>
        <taxon>Hypoxylaceae</taxon>
        <taxon>Hypoxylon</taxon>
    </lineage>
</organism>
<evidence type="ECO:0000313" key="2">
    <source>
        <dbReference type="Proteomes" id="UP001497680"/>
    </source>
</evidence>
<sequence length="301" mass="33494">MATVEQNRLAVFGFTKTIRHDTYDFISPKKVDFSGKSVFITGASKGVGRQTALSFAEAGCDKIAIGARSDLSSVVTEIKEAAKKAGHSKEPKVLSFKLDVTLEDDVKAAAETVSNEFGGKLDVLINNAGYLQEWLPVGEALTDDWWKHYEINVKGVFLCSRHFIPLLLESELKINVITSSIGAIGVMPGASAYQTSKFAVVRIAEFITQEYQDKGLICFTIHPGGVKTELAINMPEWMHKVLVDEPQMPADSTVWLTSERRPWLNGRFISTNWDMEELEAKKDEIVKGDLLKFRLTTEFQV</sequence>
<protein>
    <submittedName>
        <fullName evidence="1">NAD(P)-binding protein</fullName>
    </submittedName>
</protein>
<accession>A0ACC0DIQ4</accession>
<reference evidence="1 2" key="1">
    <citation type="journal article" date="2022" name="New Phytol.">
        <title>Ecological generalism drives hyperdiversity of secondary metabolite gene clusters in xylarialean endophytes.</title>
        <authorList>
            <person name="Franco M.E.E."/>
            <person name="Wisecaver J.H."/>
            <person name="Arnold A.E."/>
            <person name="Ju Y.M."/>
            <person name="Slot J.C."/>
            <person name="Ahrendt S."/>
            <person name="Moore L.P."/>
            <person name="Eastman K.E."/>
            <person name="Scott K."/>
            <person name="Konkel Z."/>
            <person name="Mondo S.J."/>
            <person name="Kuo A."/>
            <person name="Hayes R.D."/>
            <person name="Haridas S."/>
            <person name="Andreopoulos B."/>
            <person name="Riley R."/>
            <person name="LaButti K."/>
            <person name="Pangilinan J."/>
            <person name="Lipzen A."/>
            <person name="Amirebrahimi M."/>
            <person name="Yan J."/>
            <person name="Adam C."/>
            <person name="Keymanesh K."/>
            <person name="Ng V."/>
            <person name="Louie K."/>
            <person name="Northen T."/>
            <person name="Drula E."/>
            <person name="Henrissat B."/>
            <person name="Hsieh H.M."/>
            <person name="Youens-Clark K."/>
            <person name="Lutzoni F."/>
            <person name="Miadlikowska J."/>
            <person name="Eastwood D.C."/>
            <person name="Hamelin R.C."/>
            <person name="Grigoriev I.V."/>
            <person name="U'Ren J.M."/>
        </authorList>
    </citation>
    <scope>NUCLEOTIDE SEQUENCE [LARGE SCALE GENOMIC DNA]</scope>
    <source>
        <strain evidence="1 2">ER1909</strain>
    </source>
</reference>
<gene>
    <name evidence="1" type="ORF">F4821DRAFT_223969</name>
</gene>
<dbReference type="EMBL" id="MU394283">
    <property type="protein sequence ID" value="KAI6092420.1"/>
    <property type="molecule type" value="Genomic_DNA"/>
</dbReference>
<keyword evidence="2" id="KW-1185">Reference proteome</keyword>
<proteinExistence type="predicted"/>